<protein>
    <submittedName>
        <fullName evidence="3">Uncharacterized protein LOC100378065</fullName>
    </submittedName>
</protein>
<keyword evidence="1" id="KW-0812">Transmembrane</keyword>
<accession>A0ABM0GN84</accession>
<feature type="transmembrane region" description="Helical" evidence="1">
    <location>
        <begin position="6"/>
        <end position="26"/>
    </location>
</feature>
<keyword evidence="2" id="KW-1185">Reference proteome</keyword>
<gene>
    <name evidence="3" type="primary">LOC100378065</name>
</gene>
<evidence type="ECO:0000313" key="2">
    <source>
        <dbReference type="Proteomes" id="UP000694865"/>
    </source>
</evidence>
<evidence type="ECO:0000256" key="1">
    <source>
        <dbReference type="SAM" id="Phobius"/>
    </source>
</evidence>
<proteinExistence type="predicted"/>
<keyword evidence="1" id="KW-1133">Transmembrane helix</keyword>
<evidence type="ECO:0000313" key="3">
    <source>
        <dbReference type="RefSeq" id="XP_002733690.1"/>
    </source>
</evidence>
<dbReference type="RefSeq" id="XP_002733690.1">
    <property type="nucleotide sequence ID" value="XM_002733644.1"/>
</dbReference>
<name>A0ABM0GN84_SACKO</name>
<dbReference type="GeneID" id="100378065"/>
<keyword evidence="1" id="KW-0472">Membrane</keyword>
<dbReference type="Proteomes" id="UP000694865">
    <property type="component" value="Unplaced"/>
</dbReference>
<reference evidence="3" key="1">
    <citation type="submission" date="2025-08" db="UniProtKB">
        <authorList>
            <consortium name="RefSeq"/>
        </authorList>
    </citation>
    <scope>IDENTIFICATION</scope>
    <source>
        <tissue evidence="3">Testes</tissue>
    </source>
</reference>
<organism evidence="2 3">
    <name type="scientific">Saccoglossus kowalevskii</name>
    <name type="common">Acorn worm</name>
    <dbReference type="NCBI Taxonomy" id="10224"/>
    <lineage>
        <taxon>Eukaryota</taxon>
        <taxon>Metazoa</taxon>
        <taxon>Hemichordata</taxon>
        <taxon>Enteropneusta</taxon>
        <taxon>Harrimaniidae</taxon>
        <taxon>Saccoglossus</taxon>
    </lineage>
</organism>
<sequence>MATWRLNILIWCMAFNSDVFVVYGILSRGPREQMDTRMSAQSEKQFILNETDRHADIGSTFSNIEKINSRLNLYQGDIMLTDEQQRRKEAGLPIMYDRKRGITSYTDVYWSDNTVHYWFDENYDGNRIYAENYRCITGVAR</sequence>